<protein>
    <recommendedName>
        <fullName evidence="6">Peptidyl-prolyl cis-trans isomerase</fullName>
        <ecNumber evidence="6">5.2.1.8</ecNumber>
    </recommendedName>
</protein>
<evidence type="ECO:0000256" key="6">
    <source>
        <dbReference type="RuleBase" id="RU003915"/>
    </source>
</evidence>
<gene>
    <name evidence="9" type="primary">fklB</name>
    <name evidence="9" type="ORF">I41_02750</name>
</gene>
<dbReference type="EC" id="5.2.1.8" evidence="6"/>
<sequence precursor="true">MKIRTIALLAVALAAVRVDAQEALPAAAPPAAPAGAPGSIGPAQWSYAIGLDMGKSFGATKIAIDLESLVAGFRDGLAGKDPQYPAEVCSQALQQLGKEQMKAMQEKDKAYLVTNGKAQGVQTTPSGLQYKVLKKGDGPTPTKADTVTVHYRGKLVNGQVFDESYGGEPASFGVGQVIPGWTEALQLMKVGDKFEVVIPADLGYGARGAGDVIPPNSTLIFEVELLGVKGK</sequence>
<evidence type="ECO:0000313" key="10">
    <source>
        <dbReference type="Proteomes" id="UP000317909"/>
    </source>
</evidence>
<evidence type="ECO:0000256" key="5">
    <source>
        <dbReference type="PROSITE-ProRule" id="PRU00277"/>
    </source>
</evidence>
<feature type="chain" id="PRO_5022074304" description="Peptidyl-prolyl cis-trans isomerase" evidence="7">
    <location>
        <begin position="21"/>
        <end position="231"/>
    </location>
</feature>
<evidence type="ECO:0000256" key="7">
    <source>
        <dbReference type="SAM" id="SignalP"/>
    </source>
</evidence>
<keyword evidence="10" id="KW-1185">Reference proteome</keyword>
<dbReference type="OrthoDB" id="280278at2"/>
<accession>A0A517TRX4</accession>
<keyword evidence="7" id="KW-0732">Signal</keyword>
<feature type="domain" description="PPIase FKBP-type" evidence="8">
    <location>
        <begin position="144"/>
        <end position="229"/>
    </location>
</feature>
<evidence type="ECO:0000256" key="1">
    <source>
        <dbReference type="ARBA" id="ARBA00000971"/>
    </source>
</evidence>
<evidence type="ECO:0000313" key="9">
    <source>
        <dbReference type="EMBL" id="QDT71120.1"/>
    </source>
</evidence>
<dbReference type="RefSeq" id="WP_145430238.1">
    <property type="nucleotide sequence ID" value="NZ_CP036339.1"/>
</dbReference>
<dbReference type="KEGG" id="llh:I41_02750"/>
<keyword evidence="3 5" id="KW-0697">Rotamase</keyword>
<dbReference type="SUPFAM" id="SSF54534">
    <property type="entry name" value="FKBP-like"/>
    <property type="match status" value="1"/>
</dbReference>
<comment type="similarity">
    <text evidence="2 6">Belongs to the FKBP-type PPIase family.</text>
</comment>
<evidence type="ECO:0000259" key="8">
    <source>
        <dbReference type="PROSITE" id="PS50059"/>
    </source>
</evidence>
<evidence type="ECO:0000256" key="2">
    <source>
        <dbReference type="ARBA" id="ARBA00006577"/>
    </source>
</evidence>
<dbReference type="Pfam" id="PF00254">
    <property type="entry name" value="FKBP_C"/>
    <property type="match status" value="1"/>
</dbReference>
<dbReference type="InterPro" id="IPR046357">
    <property type="entry name" value="PPIase_dom_sf"/>
</dbReference>
<dbReference type="AlphaFoldDB" id="A0A517TRX4"/>
<dbReference type="PANTHER" id="PTHR43811">
    <property type="entry name" value="FKBP-TYPE PEPTIDYL-PROLYL CIS-TRANS ISOMERASE FKPA"/>
    <property type="match status" value="1"/>
</dbReference>
<reference evidence="9 10" key="1">
    <citation type="submission" date="2019-02" db="EMBL/GenBank/DDBJ databases">
        <title>Deep-cultivation of Planctomycetes and their phenomic and genomic characterization uncovers novel biology.</title>
        <authorList>
            <person name="Wiegand S."/>
            <person name="Jogler M."/>
            <person name="Boedeker C."/>
            <person name="Pinto D."/>
            <person name="Vollmers J."/>
            <person name="Rivas-Marin E."/>
            <person name="Kohn T."/>
            <person name="Peeters S.H."/>
            <person name="Heuer A."/>
            <person name="Rast P."/>
            <person name="Oberbeckmann S."/>
            <person name="Bunk B."/>
            <person name="Jeske O."/>
            <person name="Meyerdierks A."/>
            <person name="Storesund J.E."/>
            <person name="Kallscheuer N."/>
            <person name="Luecker S."/>
            <person name="Lage O.M."/>
            <person name="Pohl T."/>
            <person name="Merkel B.J."/>
            <person name="Hornburger P."/>
            <person name="Mueller R.-W."/>
            <person name="Bruemmer F."/>
            <person name="Labrenz M."/>
            <person name="Spormann A.M."/>
            <person name="Op den Camp H."/>
            <person name="Overmann J."/>
            <person name="Amann R."/>
            <person name="Jetten M.S.M."/>
            <person name="Mascher T."/>
            <person name="Medema M.H."/>
            <person name="Devos D.P."/>
            <person name="Kaster A.-K."/>
            <person name="Ovreas L."/>
            <person name="Rohde M."/>
            <person name="Galperin M.Y."/>
            <person name="Jogler C."/>
        </authorList>
    </citation>
    <scope>NUCLEOTIDE SEQUENCE [LARGE SCALE GENOMIC DNA]</scope>
    <source>
        <strain evidence="9 10">I41</strain>
    </source>
</reference>
<dbReference type="GO" id="GO:0003755">
    <property type="term" value="F:peptidyl-prolyl cis-trans isomerase activity"/>
    <property type="evidence" value="ECO:0007669"/>
    <property type="project" value="UniProtKB-UniRule"/>
</dbReference>
<name>A0A517TRX4_9BACT</name>
<dbReference type="Gene3D" id="1.10.287.460">
    <property type="entry name" value="Peptidyl-prolyl cis-trans isomerase, FKBP-type, N-terminal domain"/>
    <property type="match status" value="1"/>
</dbReference>
<feature type="signal peptide" evidence="7">
    <location>
        <begin position="1"/>
        <end position="20"/>
    </location>
</feature>
<keyword evidence="4 5" id="KW-0413">Isomerase</keyword>
<dbReference type="Proteomes" id="UP000317909">
    <property type="component" value="Chromosome"/>
</dbReference>
<organism evidence="9 10">
    <name type="scientific">Lacipirellula limnantheis</name>
    <dbReference type="NCBI Taxonomy" id="2528024"/>
    <lineage>
        <taxon>Bacteria</taxon>
        <taxon>Pseudomonadati</taxon>
        <taxon>Planctomycetota</taxon>
        <taxon>Planctomycetia</taxon>
        <taxon>Pirellulales</taxon>
        <taxon>Lacipirellulaceae</taxon>
        <taxon>Lacipirellula</taxon>
    </lineage>
</organism>
<dbReference type="InterPro" id="IPR001179">
    <property type="entry name" value="PPIase_FKBP_dom"/>
</dbReference>
<dbReference type="GO" id="GO:0006457">
    <property type="term" value="P:protein folding"/>
    <property type="evidence" value="ECO:0007669"/>
    <property type="project" value="InterPro"/>
</dbReference>
<evidence type="ECO:0000256" key="4">
    <source>
        <dbReference type="ARBA" id="ARBA00023235"/>
    </source>
</evidence>
<dbReference type="PROSITE" id="PS50059">
    <property type="entry name" value="FKBP_PPIASE"/>
    <property type="match status" value="1"/>
</dbReference>
<dbReference type="Gene3D" id="3.10.50.40">
    <property type="match status" value="1"/>
</dbReference>
<dbReference type="Pfam" id="PF01346">
    <property type="entry name" value="FKBP_N"/>
    <property type="match status" value="1"/>
</dbReference>
<evidence type="ECO:0000256" key="3">
    <source>
        <dbReference type="ARBA" id="ARBA00023110"/>
    </source>
</evidence>
<dbReference type="EMBL" id="CP036339">
    <property type="protein sequence ID" value="QDT71120.1"/>
    <property type="molecule type" value="Genomic_DNA"/>
</dbReference>
<dbReference type="InterPro" id="IPR036944">
    <property type="entry name" value="PPIase_FKBP_N_sf"/>
</dbReference>
<dbReference type="InterPro" id="IPR000774">
    <property type="entry name" value="PPIase_FKBP_N"/>
</dbReference>
<proteinExistence type="inferred from homology"/>
<dbReference type="FunFam" id="3.10.50.40:FF:000006">
    <property type="entry name" value="Peptidyl-prolyl cis-trans isomerase"/>
    <property type="match status" value="1"/>
</dbReference>
<dbReference type="PANTHER" id="PTHR43811:SF19">
    <property type="entry name" value="39 KDA FK506-BINDING NUCLEAR PROTEIN"/>
    <property type="match status" value="1"/>
</dbReference>
<comment type="catalytic activity">
    <reaction evidence="1 5 6">
        <text>[protein]-peptidylproline (omega=180) = [protein]-peptidylproline (omega=0)</text>
        <dbReference type="Rhea" id="RHEA:16237"/>
        <dbReference type="Rhea" id="RHEA-COMP:10747"/>
        <dbReference type="Rhea" id="RHEA-COMP:10748"/>
        <dbReference type="ChEBI" id="CHEBI:83833"/>
        <dbReference type="ChEBI" id="CHEBI:83834"/>
        <dbReference type="EC" id="5.2.1.8"/>
    </reaction>
</comment>